<name>A0A2J7YRV9_STRMQ</name>
<protein>
    <submittedName>
        <fullName evidence="1">Uncharacterized protein</fullName>
    </submittedName>
</protein>
<reference evidence="1 2" key="1">
    <citation type="submission" date="2015-09" db="EMBL/GenBank/DDBJ databases">
        <title>Genome sequence, genome mining and natural product profiling of a biocontrol bacterium Streptomyces malaysiensis F913.</title>
        <authorList>
            <person name="Xu Y."/>
            <person name="Wei J."/>
            <person name="Xie J."/>
            <person name="Li T."/>
            <person name="Zhou Z."/>
        </authorList>
    </citation>
    <scope>NUCLEOTIDE SEQUENCE [LARGE SCALE GENOMIC DNA]</scope>
    <source>
        <strain evidence="1 2">F913</strain>
    </source>
</reference>
<dbReference type="AlphaFoldDB" id="A0A2J7YRV9"/>
<keyword evidence="2" id="KW-1185">Reference proteome</keyword>
<evidence type="ECO:0000313" key="1">
    <source>
        <dbReference type="EMBL" id="PNG90763.1"/>
    </source>
</evidence>
<accession>A0A2J7YRV9</accession>
<dbReference type="RefSeq" id="WP_102936385.1">
    <property type="nucleotide sequence ID" value="NZ_BAAAHF010000013.1"/>
</dbReference>
<sequence>MEIPSERTGVLILRVWVEDGRADGFRARIVRTGSRGQAPPSAASAVDDVLTAVRTWLDQLLETDRCEPGKYGPDG</sequence>
<comment type="caution">
    <text evidence="1">The sequence shown here is derived from an EMBL/GenBank/DDBJ whole genome shotgun (WGS) entry which is preliminary data.</text>
</comment>
<evidence type="ECO:0000313" key="2">
    <source>
        <dbReference type="Proteomes" id="UP000236520"/>
    </source>
</evidence>
<dbReference type="Proteomes" id="UP000236520">
    <property type="component" value="Unassembled WGS sequence"/>
</dbReference>
<dbReference type="EMBL" id="LJIW01000002">
    <property type="protein sequence ID" value="PNG90763.1"/>
    <property type="molecule type" value="Genomic_DNA"/>
</dbReference>
<gene>
    <name evidence="1" type="ORF">SMF913_26228</name>
</gene>
<organism evidence="1 2">
    <name type="scientific">Streptomyces malaysiensis</name>
    <dbReference type="NCBI Taxonomy" id="92644"/>
    <lineage>
        <taxon>Bacteria</taxon>
        <taxon>Bacillati</taxon>
        <taxon>Actinomycetota</taxon>
        <taxon>Actinomycetes</taxon>
        <taxon>Kitasatosporales</taxon>
        <taxon>Streptomycetaceae</taxon>
        <taxon>Streptomyces</taxon>
        <taxon>Streptomyces violaceusniger group</taxon>
    </lineage>
</organism>
<proteinExistence type="predicted"/>